<dbReference type="Pfam" id="PF14341">
    <property type="entry name" value="PilX_N"/>
    <property type="match status" value="1"/>
</dbReference>
<sequence length="190" mass="21097">MKRLMHADQQQGAALLVSLVLLMLMSLLVISVVDGVILETRITGVITQQHSLEQAAEYGLKQAEQQVYALSQAQQHPWLLLNECGSGVDGTGCIKPLLTQEQLQEFYQAELSLFQRYDAQSQRLAGDEQLQVRWLIGWVSPVLLKAIVAHYSPTALPAGAQYFIVNVLSQTEAGQHVQLQTVLADFWLAE</sequence>
<dbReference type="EMBL" id="CP012365">
    <property type="protein sequence ID" value="AKX59245.1"/>
    <property type="molecule type" value="Genomic_DNA"/>
</dbReference>
<organism evidence="2 3">
    <name type="scientific">Thiopseudomonas alkaliphila</name>
    <dbReference type="NCBI Taxonomy" id="1697053"/>
    <lineage>
        <taxon>Bacteria</taxon>
        <taxon>Pseudomonadati</taxon>
        <taxon>Pseudomonadota</taxon>
        <taxon>Gammaproteobacteria</taxon>
        <taxon>Pseudomonadales</taxon>
        <taxon>Pseudomonadaceae</taxon>
        <taxon>Thiopseudomonas</taxon>
    </lineage>
</organism>
<protein>
    <recommendedName>
        <fullName evidence="1">Type 4 fimbrial biogenesis protein PilX N-terminal domain-containing protein</fullName>
    </recommendedName>
</protein>
<name>A0A0K1XCX6_9GAMM</name>
<keyword evidence="3" id="KW-1185">Reference proteome</keyword>
<gene>
    <name evidence="2" type="ORF">AKN88_04310</name>
</gene>
<dbReference type="RefSeq" id="WP_053100361.1">
    <property type="nucleotide sequence ID" value="NZ_CP012365.1"/>
</dbReference>
<evidence type="ECO:0000259" key="1">
    <source>
        <dbReference type="Pfam" id="PF14341"/>
    </source>
</evidence>
<feature type="domain" description="Type 4 fimbrial biogenesis protein PilX N-terminal" evidence="1">
    <location>
        <begin position="11"/>
        <end position="61"/>
    </location>
</feature>
<dbReference type="Proteomes" id="UP000063953">
    <property type="component" value="Chromosome"/>
</dbReference>
<accession>A0A0K1XCX6</accession>
<dbReference type="InterPro" id="IPR025746">
    <property type="entry name" value="PilX_N_dom"/>
</dbReference>
<reference evidence="2 3" key="1">
    <citation type="journal article" date="2015" name="Genome Announc.">
        <title>Genome Sequences of Oblitimonas alkaliphila gen. nov. sp. nov. (Proposed), a Novel Bacterium of the Pseudomonadaceae Family.</title>
        <authorList>
            <person name="Lauer A.C."/>
            <person name="Nicholson A.C."/>
            <person name="Humrighouse B.W."/>
            <person name="Emery B."/>
            <person name="Drobish A."/>
            <person name="Juieng P."/>
            <person name="Loparev V."/>
            <person name="McQuiston J.R."/>
        </authorList>
    </citation>
    <scope>NUCLEOTIDE SEQUENCE [LARGE SCALE GENOMIC DNA]</scope>
    <source>
        <strain evidence="2 3">E5571</strain>
    </source>
</reference>
<evidence type="ECO:0000313" key="2">
    <source>
        <dbReference type="EMBL" id="AKX59245.1"/>
    </source>
</evidence>
<evidence type="ECO:0000313" key="3">
    <source>
        <dbReference type="Proteomes" id="UP000063953"/>
    </source>
</evidence>
<proteinExistence type="predicted"/>
<dbReference type="AlphaFoldDB" id="A0A0K1XCX6"/>